<dbReference type="Gene3D" id="1.20.120.1630">
    <property type="match status" value="1"/>
</dbReference>
<proteinExistence type="predicted"/>
<gene>
    <name evidence="5" type="ORF">N801_17755</name>
</gene>
<evidence type="ECO:0000313" key="5">
    <source>
        <dbReference type="EMBL" id="KGN39921.1"/>
    </source>
</evidence>
<dbReference type="PANTHER" id="PTHR43847">
    <property type="entry name" value="BLL3993 PROTEIN"/>
    <property type="match status" value="1"/>
</dbReference>
<dbReference type="PANTHER" id="PTHR43847:SF1">
    <property type="entry name" value="BLL3993 PROTEIN"/>
    <property type="match status" value="1"/>
</dbReference>
<keyword evidence="3" id="KW-1133">Transmembrane helix</keyword>
<evidence type="ECO:0000313" key="6">
    <source>
        <dbReference type="Proteomes" id="UP000030013"/>
    </source>
</evidence>
<evidence type="ECO:0000256" key="1">
    <source>
        <dbReference type="ARBA" id="ARBA00004127"/>
    </source>
</evidence>
<protein>
    <recommendedName>
        <fullName evidence="7">Isoprenylcysteine carboxyl methyltransferase</fullName>
    </recommendedName>
</protein>
<evidence type="ECO:0000256" key="3">
    <source>
        <dbReference type="ARBA" id="ARBA00022989"/>
    </source>
</evidence>
<dbReference type="eggNOG" id="COG2020">
    <property type="taxonomic scope" value="Bacteria"/>
</dbReference>
<keyword evidence="4" id="KW-0472">Membrane</keyword>
<dbReference type="RefSeq" id="WP_052113214.1">
    <property type="nucleotide sequence ID" value="NZ_AVPL01000062.1"/>
</dbReference>
<feature type="non-terminal residue" evidence="5">
    <location>
        <position position="162"/>
    </location>
</feature>
<keyword evidence="2" id="KW-0812">Transmembrane</keyword>
<dbReference type="GO" id="GO:0012505">
    <property type="term" value="C:endomembrane system"/>
    <property type="evidence" value="ECO:0007669"/>
    <property type="project" value="UniProtKB-SubCell"/>
</dbReference>
<dbReference type="InterPro" id="IPR052527">
    <property type="entry name" value="Metal_cation-efflux_comp"/>
</dbReference>
<dbReference type="AlphaFoldDB" id="A0A0A0JWD3"/>
<dbReference type="EMBL" id="AVPL01000062">
    <property type="protein sequence ID" value="KGN39921.1"/>
    <property type="molecule type" value="Genomic_DNA"/>
</dbReference>
<dbReference type="STRING" id="1385519.N801_17755"/>
<dbReference type="InterPro" id="IPR007318">
    <property type="entry name" value="Phopholipid_MeTrfase"/>
</dbReference>
<organism evidence="5 6">
    <name type="scientific">Knoellia aerolata DSM 18566</name>
    <dbReference type="NCBI Taxonomy" id="1385519"/>
    <lineage>
        <taxon>Bacteria</taxon>
        <taxon>Bacillati</taxon>
        <taxon>Actinomycetota</taxon>
        <taxon>Actinomycetes</taxon>
        <taxon>Micrococcales</taxon>
        <taxon>Intrasporangiaceae</taxon>
        <taxon>Knoellia</taxon>
    </lineage>
</organism>
<comment type="caution">
    <text evidence="5">The sequence shown here is derived from an EMBL/GenBank/DDBJ whole genome shotgun (WGS) entry which is preliminary data.</text>
</comment>
<accession>A0A0A0JWD3</accession>
<evidence type="ECO:0000256" key="2">
    <source>
        <dbReference type="ARBA" id="ARBA00022692"/>
    </source>
</evidence>
<sequence>MTNGSTVWRDRLANVPVPEQHAVPLVAAALAERVRRLRLPGPPAAWRAPGLVLMVSGAVLATRAWREVRDVRLADPDRLVSTGPYARSRHPMYAAWALGHLGWALLARSGWALGAWLPAVLAVRHQVEAEESELRRRFGPAHAAYAEAVPRWGTPRWGAPRW</sequence>
<name>A0A0A0JWD3_9MICO</name>
<evidence type="ECO:0000256" key="4">
    <source>
        <dbReference type="ARBA" id="ARBA00023136"/>
    </source>
</evidence>
<evidence type="ECO:0008006" key="7">
    <source>
        <dbReference type="Google" id="ProtNLM"/>
    </source>
</evidence>
<comment type="subcellular location">
    <subcellularLocation>
        <location evidence="1">Endomembrane system</location>
        <topology evidence="1">Multi-pass membrane protein</topology>
    </subcellularLocation>
</comment>
<dbReference type="Pfam" id="PF04191">
    <property type="entry name" value="PEMT"/>
    <property type="match status" value="1"/>
</dbReference>
<keyword evidence="6" id="KW-1185">Reference proteome</keyword>
<dbReference type="Proteomes" id="UP000030013">
    <property type="component" value="Unassembled WGS sequence"/>
</dbReference>
<reference evidence="5 6" key="1">
    <citation type="submission" date="2013-08" db="EMBL/GenBank/DDBJ databases">
        <title>The genome sequence of Knoellia aerolata.</title>
        <authorList>
            <person name="Zhu W."/>
            <person name="Wang G."/>
        </authorList>
    </citation>
    <scope>NUCLEOTIDE SEQUENCE [LARGE SCALE GENOMIC DNA]</scope>
    <source>
        <strain evidence="5 6">DSM 18566</strain>
    </source>
</reference>